<keyword evidence="3" id="KW-1185">Reference proteome</keyword>
<dbReference type="Proteomes" id="UP000001631">
    <property type="component" value="Unassembled WGS sequence"/>
</dbReference>
<dbReference type="HOGENOM" id="CLU_2262964_0_0_1"/>
<organism evidence="2 3">
    <name type="scientific">Ajellomyces capsulatus (strain G186AR / H82 / ATCC MYA-2454 / RMSCC 2432)</name>
    <name type="common">Darling's disease fungus</name>
    <name type="synonym">Histoplasma capsulatum</name>
    <dbReference type="NCBI Taxonomy" id="447093"/>
    <lineage>
        <taxon>Eukaryota</taxon>
        <taxon>Fungi</taxon>
        <taxon>Dikarya</taxon>
        <taxon>Ascomycota</taxon>
        <taxon>Pezizomycotina</taxon>
        <taxon>Eurotiomycetes</taxon>
        <taxon>Eurotiomycetidae</taxon>
        <taxon>Onygenales</taxon>
        <taxon>Ajellomycetaceae</taxon>
        <taxon>Histoplasma</taxon>
    </lineage>
</organism>
<dbReference type="InParanoid" id="C0NGN6"/>
<evidence type="ECO:0000313" key="2">
    <source>
        <dbReference type="EMBL" id="EEH08971.1"/>
    </source>
</evidence>
<sequence length="103" mass="11697">MESSHSIFSQKKGGKKGIKKATNGRKEKRRMAMGAEGTRRRNVNKNSIRCLDVIIGQIQNRILPYPGPKIQISMVKTVRDRGDYWIVTLRRRVASFDPVAMPA</sequence>
<dbReference type="EMBL" id="GG663365">
    <property type="protein sequence ID" value="EEH08971.1"/>
    <property type="molecule type" value="Genomic_DNA"/>
</dbReference>
<dbReference type="RefSeq" id="XP_045289452.1">
    <property type="nucleotide sequence ID" value="XM_045429557.1"/>
</dbReference>
<name>C0NGN6_AJECG</name>
<accession>C0NGN6</accession>
<feature type="region of interest" description="Disordered" evidence="1">
    <location>
        <begin position="1"/>
        <end position="41"/>
    </location>
</feature>
<evidence type="ECO:0000313" key="3">
    <source>
        <dbReference type="Proteomes" id="UP000001631"/>
    </source>
</evidence>
<dbReference type="GeneID" id="69035524"/>
<dbReference type="AlphaFoldDB" id="C0NGN6"/>
<evidence type="ECO:0000256" key="1">
    <source>
        <dbReference type="SAM" id="MobiDB-lite"/>
    </source>
</evidence>
<gene>
    <name evidence="2" type="ORF">HCBG_02508</name>
</gene>
<proteinExistence type="predicted"/>
<reference evidence="2" key="1">
    <citation type="submission" date="2009-02" db="EMBL/GenBank/DDBJ databases">
        <title>The Genome Sequence of Ajellomyces capsulatus strain G186AR.</title>
        <authorList>
            <consortium name="The Broad Institute Genome Sequencing Platform"/>
            <person name="Champion M."/>
            <person name="Cuomo C."/>
            <person name="Ma L.-J."/>
            <person name="Henn M.R."/>
            <person name="Sil A."/>
            <person name="Goldman B."/>
            <person name="Young S.K."/>
            <person name="Kodira C.D."/>
            <person name="Zeng Q."/>
            <person name="Koehrsen M."/>
            <person name="Alvarado L."/>
            <person name="Berlin A."/>
            <person name="Borenstein D."/>
            <person name="Chen Z."/>
            <person name="Engels R."/>
            <person name="Freedman E."/>
            <person name="Gellesch M."/>
            <person name="Goldberg J."/>
            <person name="Griggs A."/>
            <person name="Gujja S."/>
            <person name="Heiman D."/>
            <person name="Hepburn T."/>
            <person name="Howarth C."/>
            <person name="Jen D."/>
            <person name="Larson L."/>
            <person name="Lewis B."/>
            <person name="Mehta T."/>
            <person name="Park D."/>
            <person name="Pearson M."/>
            <person name="Roberts A."/>
            <person name="Saif S."/>
            <person name="Shea T."/>
            <person name="Shenoy N."/>
            <person name="Sisk P."/>
            <person name="Stolte C."/>
            <person name="Sykes S."/>
            <person name="Walk T."/>
            <person name="White J."/>
            <person name="Yandava C."/>
            <person name="Klein B."/>
            <person name="McEwen J.G."/>
            <person name="Puccia R."/>
            <person name="Goldman G.H."/>
            <person name="Felipe M.S."/>
            <person name="Nino-Vega G."/>
            <person name="San-Blas G."/>
            <person name="Taylor J."/>
            <person name="Mendoza L."/>
            <person name="Galagan J."/>
            <person name="Nusbaum C."/>
            <person name="Birren B."/>
        </authorList>
    </citation>
    <scope>NUCLEOTIDE SEQUENCE</scope>
    <source>
        <strain evidence="2">G186AR</strain>
    </source>
</reference>
<feature type="compositionally biased region" description="Basic residues" evidence="1">
    <location>
        <begin position="12"/>
        <end position="31"/>
    </location>
</feature>
<protein>
    <submittedName>
        <fullName evidence="2">Uncharacterized protein</fullName>
    </submittedName>
</protein>